<proteinExistence type="predicted"/>
<comment type="caution">
    <text evidence="1">The sequence shown here is derived from an EMBL/GenBank/DDBJ whole genome shotgun (WGS) entry which is preliminary data.</text>
</comment>
<evidence type="ECO:0000313" key="2">
    <source>
        <dbReference type="Proteomes" id="UP001157091"/>
    </source>
</evidence>
<dbReference type="RefSeq" id="WP_284294533.1">
    <property type="nucleotide sequence ID" value="NZ_BSUK01000001.1"/>
</dbReference>
<organism evidence="1 2">
    <name type="scientific">Luteimicrobium album</name>
    <dbReference type="NCBI Taxonomy" id="1054550"/>
    <lineage>
        <taxon>Bacteria</taxon>
        <taxon>Bacillati</taxon>
        <taxon>Actinomycetota</taxon>
        <taxon>Actinomycetes</taxon>
        <taxon>Micrococcales</taxon>
        <taxon>Luteimicrobium</taxon>
    </lineage>
</organism>
<dbReference type="Gene3D" id="6.20.20.10">
    <property type="match status" value="1"/>
</dbReference>
<dbReference type="EMBL" id="BSUK01000001">
    <property type="protein sequence ID" value="GMA26177.1"/>
    <property type="molecule type" value="Genomic_DNA"/>
</dbReference>
<reference evidence="2" key="1">
    <citation type="journal article" date="2019" name="Int. J. Syst. Evol. Microbiol.">
        <title>The Global Catalogue of Microorganisms (GCM) 10K type strain sequencing project: providing services to taxonomists for standard genome sequencing and annotation.</title>
        <authorList>
            <consortium name="The Broad Institute Genomics Platform"/>
            <consortium name="The Broad Institute Genome Sequencing Center for Infectious Disease"/>
            <person name="Wu L."/>
            <person name="Ma J."/>
        </authorList>
    </citation>
    <scope>NUCLEOTIDE SEQUENCE [LARGE SCALE GENOMIC DNA]</scope>
    <source>
        <strain evidence="2">NBRC 106348</strain>
    </source>
</reference>
<protein>
    <submittedName>
        <fullName evidence="1">Uncharacterized protein</fullName>
    </submittedName>
</protein>
<gene>
    <name evidence="1" type="ORF">GCM10025864_39360</name>
</gene>
<keyword evidence="2" id="KW-1185">Reference proteome</keyword>
<dbReference type="SUPFAM" id="SSF57938">
    <property type="entry name" value="DnaJ/Hsp40 cysteine-rich domain"/>
    <property type="match status" value="1"/>
</dbReference>
<sequence length="244" mass="26284">MTTPAKWKPQPADSPCKCCRCDHPEQIAEADDWLGHTCFVIHQHGCDGRHGKRDACNQDAPVPPAVEPDDVVTRAQALYTAALDSKPGKGEWPTDALVDAVTVIPDLIRQNQQLRETITRLDLATDELADSVTQLNAELVEVQSRNAALTPDEPVATTQTCSTCGGDGAIYEQVRVGQAATPFVCSTCGGDGEVRAATTVARSHDPRCISLTDSEFNTSCDCRVWIALESVERVLALLNGEADE</sequence>
<accession>A0ABQ6I7H5</accession>
<dbReference type="InterPro" id="IPR036410">
    <property type="entry name" value="HSP_DnaJ_Cys-rich_dom_sf"/>
</dbReference>
<evidence type="ECO:0000313" key="1">
    <source>
        <dbReference type="EMBL" id="GMA26177.1"/>
    </source>
</evidence>
<dbReference type="Proteomes" id="UP001157091">
    <property type="component" value="Unassembled WGS sequence"/>
</dbReference>
<name>A0ABQ6I7H5_9MICO</name>